<proteinExistence type="predicted"/>
<gene>
    <name evidence="1" type="ORF">BpHYR1_026294</name>
</gene>
<reference evidence="1 2" key="1">
    <citation type="journal article" date="2018" name="Sci. Rep.">
        <title>Genomic signatures of local adaptation to the degree of environmental predictability in rotifers.</title>
        <authorList>
            <person name="Franch-Gras L."/>
            <person name="Hahn C."/>
            <person name="Garcia-Roger E.M."/>
            <person name="Carmona M.J."/>
            <person name="Serra M."/>
            <person name="Gomez A."/>
        </authorList>
    </citation>
    <scope>NUCLEOTIDE SEQUENCE [LARGE SCALE GENOMIC DNA]</scope>
    <source>
        <strain evidence="1">HYR1</strain>
    </source>
</reference>
<evidence type="ECO:0000313" key="2">
    <source>
        <dbReference type="Proteomes" id="UP000276133"/>
    </source>
</evidence>
<organism evidence="1 2">
    <name type="scientific">Brachionus plicatilis</name>
    <name type="common">Marine rotifer</name>
    <name type="synonym">Brachionus muelleri</name>
    <dbReference type="NCBI Taxonomy" id="10195"/>
    <lineage>
        <taxon>Eukaryota</taxon>
        <taxon>Metazoa</taxon>
        <taxon>Spiralia</taxon>
        <taxon>Gnathifera</taxon>
        <taxon>Rotifera</taxon>
        <taxon>Eurotatoria</taxon>
        <taxon>Monogononta</taxon>
        <taxon>Pseudotrocha</taxon>
        <taxon>Ploima</taxon>
        <taxon>Brachionidae</taxon>
        <taxon>Brachionus</taxon>
    </lineage>
</organism>
<name>A0A3M7Q950_BRAPC</name>
<evidence type="ECO:0000313" key="1">
    <source>
        <dbReference type="EMBL" id="RNA07920.1"/>
    </source>
</evidence>
<dbReference type="EMBL" id="REGN01006903">
    <property type="protein sequence ID" value="RNA07920.1"/>
    <property type="molecule type" value="Genomic_DNA"/>
</dbReference>
<dbReference type="AlphaFoldDB" id="A0A3M7Q950"/>
<comment type="caution">
    <text evidence="1">The sequence shown here is derived from an EMBL/GenBank/DDBJ whole genome shotgun (WGS) entry which is preliminary data.</text>
</comment>
<dbReference type="Proteomes" id="UP000276133">
    <property type="component" value="Unassembled WGS sequence"/>
</dbReference>
<accession>A0A3M7Q950</accession>
<protein>
    <submittedName>
        <fullName evidence="1">Uncharacterized protein</fullName>
    </submittedName>
</protein>
<sequence length="83" mass="9823">MDLKKAGMNIKILKRPRNFQESFFLCMDLIAGYLRTGPDNVLYNFLKYSNTYHFNFTSTGQTIFSYRYLDLLFSNFATILIRT</sequence>
<keyword evidence="2" id="KW-1185">Reference proteome</keyword>